<dbReference type="AlphaFoldDB" id="A0A8E2JUG8"/>
<gene>
    <name evidence="2" type="ORF">AOQ84DRAFT_403128</name>
</gene>
<feature type="domain" description="Protein kinase" evidence="1">
    <location>
        <begin position="168"/>
        <end position="500"/>
    </location>
</feature>
<dbReference type="GO" id="GO:0004674">
    <property type="term" value="F:protein serine/threonine kinase activity"/>
    <property type="evidence" value="ECO:0007669"/>
    <property type="project" value="TreeGrafter"/>
</dbReference>
<dbReference type="GO" id="GO:0005524">
    <property type="term" value="F:ATP binding"/>
    <property type="evidence" value="ECO:0007669"/>
    <property type="project" value="InterPro"/>
</dbReference>
<organism evidence="2 3">
    <name type="scientific">Glonium stellatum</name>
    <dbReference type="NCBI Taxonomy" id="574774"/>
    <lineage>
        <taxon>Eukaryota</taxon>
        <taxon>Fungi</taxon>
        <taxon>Dikarya</taxon>
        <taxon>Ascomycota</taxon>
        <taxon>Pezizomycotina</taxon>
        <taxon>Dothideomycetes</taxon>
        <taxon>Pleosporomycetidae</taxon>
        <taxon>Gloniales</taxon>
        <taxon>Gloniaceae</taxon>
        <taxon>Glonium</taxon>
    </lineage>
</organism>
<dbReference type="SUPFAM" id="SSF56112">
    <property type="entry name" value="Protein kinase-like (PK-like)"/>
    <property type="match status" value="1"/>
</dbReference>
<dbReference type="InterPro" id="IPR000719">
    <property type="entry name" value="Prot_kinase_dom"/>
</dbReference>
<dbReference type="OrthoDB" id="248923at2759"/>
<dbReference type="PANTHER" id="PTHR24359">
    <property type="entry name" value="SERINE/THREONINE-PROTEIN KINASE SBK1"/>
    <property type="match status" value="1"/>
</dbReference>
<keyword evidence="2" id="KW-0418">Kinase</keyword>
<protein>
    <submittedName>
        <fullName evidence="2">Kinase-like protein</fullName>
    </submittedName>
</protein>
<name>A0A8E2JUG8_9PEZI</name>
<dbReference type="Gene3D" id="1.10.510.10">
    <property type="entry name" value="Transferase(Phosphotransferase) domain 1"/>
    <property type="match status" value="1"/>
</dbReference>
<reference evidence="2 3" key="1">
    <citation type="journal article" date="2016" name="Nat. Commun.">
        <title>Ectomycorrhizal ecology is imprinted in the genome of the dominant symbiotic fungus Cenococcum geophilum.</title>
        <authorList>
            <consortium name="DOE Joint Genome Institute"/>
            <person name="Peter M."/>
            <person name="Kohler A."/>
            <person name="Ohm R.A."/>
            <person name="Kuo A."/>
            <person name="Krutzmann J."/>
            <person name="Morin E."/>
            <person name="Arend M."/>
            <person name="Barry K.W."/>
            <person name="Binder M."/>
            <person name="Choi C."/>
            <person name="Clum A."/>
            <person name="Copeland A."/>
            <person name="Grisel N."/>
            <person name="Haridas S."/>
            <person name="Kipfer T."/>
            <person name="LaButti K."/>
            <person name="Lindquist E."/>
            <person name="Lipzen A."/>
            <person name="Maire R."/>
            <person name="Meier B."/>
            <person name="Mihaltcheva S."/>
            <person name="Molinier V."/>
            <person name="Murat C."/>
            <person name="Poggeler S."/>
            <person name="Quandt C.A."/>
            <person name="Sperisen C."/>
            <person name="Tritt A."/>
            <person name="Tisserant E."/>
            <person name="Crous P.W."/>
            <person name="Henrissat B."/>
            <person name="Nehls U."/>
            <person name="Egli S."/>
            <person name="Spatafora J.W."/>
            <person name="Grigoriev I.V."/>
            <person name="Martin F.M."/>
        </authorList>
    </citation>
    <scope>NUCLEOTIDE SEQUENCE [LARGE SCALE GENOMIC DNA]</scope>
    <source>
        <strain evidence="2 3">CBS 207.34</strain>
    </source>
</reference>
<keyword evidence="3" id="KW-1185">Reference proteome</keyword>
<dbReference type="Proteomes" id="UP000250140">
    <property type="component" value="Unassembled WGS sequence"/>
</dbReference>
<dbReference type="Pfam" id="PF00069">
    <property type="entry name" value="Pkinase"/>
    <property type="match status" value="1"/>
</dbReference>
<dbReference type="SMART" id="SM00220">
    <property type="entry name" value="S_TKc"/>
    <property type="match status" value="1"/>
</dbReference>
<proteinExistence type="predicted"/>
<dbReference type="InterPro" id="IPR011009">
    <property type="entry name" value="Kinase-like_dom_sf"/>
</dbReference>
<evidence type="ECO:0000313" key="2">
    <source>
        <dbReference type="EMBL" id="OCL09918.1"/>
    </source>
</evidence>
<dbReference type="Gene3D" id="3.30.200.20">
    <property type="entry name" value="Phosphorylase Kinase, domain 1"/>
    <property type="match status" value="1"/>
</dbReference>
<keyword evidence="2" id="KW-0808">Transferase</keyword>
<evidence type="ECO:0000313" key="3">
    <source>
        <dbReference type="Proteomes" id="UP000250140"/>
    </source>
</evidence>
<evidence type="ECO:0000259" key="1">
    <source>
        <dbReference type="PROSITE" id="PS50011"/>
    </source>
</evidence>
<accession>A0A8E2JUG8</accession>
<dbReference type="PROSITE" id="PS50011">
    <property type="entry name" value="PROTEIN_KINASE_DOM"/>
    <property type="match status" value="1"/>
</dbReference>
<dbReference type="EMBL" id="KV749338">
    <property type="protein sequence ID" value="OCL09918.1"/>
    <property type="molecule type" value="Genomic_DNA"/>
</dbReference>
<dbReference type="PANTHER" id="PTHR24359:SF37">
    <property type="entry name" value="PROTEIN KINASE DOMAIN-CONTAINING PROTEIN"/>
    <property type="match status" value="1"/>
</dbReference>
<sequence length="597" mass="66640">MSANIDDEGSDLPASISSAYNRVWEEIYHAKSDKSIGERQFVPKITFDKVTQKEIIMEVVREDASLDSLSLSTGDKDAFAEKIFRQGRKLFATCVYSGLSMKCLRIILNKYSDESLPLQDKDLPKDFEFTDKKQYKIAFLPNQSLFLVVTLELGKSENFTPNEVIPIDRGETLCGKGAFGSVYPIEIHPDQHKFHPVKNKFAMKIFSDRAVVGNATSSASFQREQNIGSAGLVHEHLVKMLMSFTYRGDYYMIFDLAEHNLLDHIEYQTPPLYSNPKERLWFTTQVTGLAEALEVIHVPGKARYGHLDPQAAADLQVADSSAYHHDIKHDNILCFEGVDNHIVLRLSDFGCGKIAKLLLNSTGKKQSHRTPTKGGLTFEAPEAFSGPTSRPYDVWSLACVFLEFFVWFVEGCKAVRAFQDSRDSRVSEDRPTVDDRFYYFKEGKKYLKEVVEEKIESLRASVKDDKILSDLLDVIAKLFVIEPADRPNATQLVRDLKPLKIRAESEPSPSAVSNALSNCRGQPTRALHSTGIPIPHLVTKSSTSSLVADTSTSGSSASSPISDIAKSFAIADHKESYSSSYDGDDYVLEVKIVGAEN</sequence>